<evidence type="ECO:0000259" key="1">
    <source>
        <dbReference type="Pfam" id="PF03819"/>
    </source>
</evidence>
<dbReference type="InterPro" id="IPR048015">
    <property type="entry name" value="NTP-PPase_MazG-like_N"/>
</dbReference>
<keyword evidence="3" id="KW-1185">Reference proteome</keyword>
<reference evidence="2 3" key="1">
    <citation type="submission" date="2014-03" db="EMBL/GenBank/DDBJ databases">
        <title>Genomics of Bifidobacteria.</title>
        <authorList>
            <person name="Ventura M."/>
            <person name="Milani C."/>
            <person name="Lugli G.A."/>
        </authorList>
    </citation>
    <scope>NUCLEOTIDE SEQUENCE [LARGE SCALE GENOMIC DNA]</scope>
    <source>
        <strain evidence="2 3">LMG 11586</strain>
    </source>
</reference>
<dbReference type="GO" id="GO:0046052">
    <property type="term" value="P:UTP catabolic process"/>
    <property type="evidence" value="ECO:0007669"/>
    <property type="project" value="TreeGrafter"/>
</dbReference>
<dbReference type="GO" id="GO:0046081">
    <property type="term" value="P:dUTP catabolic process"/>
    <property type="evidence" value="ECO:0007669"/>
    <property type="project" value="TreeGrafter"/>
</dbReference>
<dbReference type="CDD" id="cd11528">
    <property type="entry name" value="NTP-PPase_MazG_Nterm"/>
    <property type="match status" value="1"/>
</dbReference>
<feature type="domain" description="NTP pyrophosphohydrolase MazG-like" evidence="1">
    <location>
        <begin position="53"/>
        <end position="128"/>
    </location>
</feature>
<gene>
    <name evidence="2" type="ORF">BIGA_0406</name>
</gene>
<dbReference type="eggNOG" id="COG3956">
    <property type="taxonomic scope" value="Bacteria"/>
</dbReference>
<dbReference type="PANTHER" id="PTHR30522:SF0">
    <property type="entry name" value="NUCLEOSIDE TRIPHOSPHATE PYROPHOSPHOHYDROLASE"/>
    <property type="match status" value="1"/>
</dbReference>
<dbReference type="InterPro" id="IPR004518">
    <property type="entry name" value="MazG-like_dom"/>
</dbReference>
<dbReference type="SUPFAM" id="SSF101386">
    <property type="entry name" value="all-alpha NTP pyrophosphatases"/>
    <property type="match status" value="1"/>
</dbReference>
<accession>A0A087ASX5</accession>
<name>A0A087ASX5_9BIFI</name>
<dbReference type="Pfam" id="PF03819">
    <property type="entry name" value="MazG"/>
    <property type="match status" value="1"/>
</dbReference>
<dbReference type="RefSeq" id="WP_033506713.1">
    <property type="nucleotide sequence ID" value="NZ_JGYX01000001.1"/>
</dbReference>
<evidence type="ECO:0000313" key="3">
    <source>
        <dbReference type="Proteomes" id="UP000029046"/>
    </source>
</evidence>
<dbReference type="EC" id="3.6.1.8" evidence="2"/>
<dbReference type="AlphaFoldDB" id="A0A087ASX5"/>
<keyword evidence="2" id="KW-0378">Hydrolase</keyword>
<proteinExistence type="predicted"/>
<dbReference type="GO" id="GO:0046047">
    <property type="term" value="P:TTP catabolic process"/>
    <property type="evidence" value="ECO:0007669"/>
    <property type="project" value="TreeGrafter"/>
</dbReference>
<dbReference type="PANTHER" id="PTHR30522">
    <property type="entry name" value="NUCLEOSIDE TRIPHOSPHATE PYROPHOSPHOHYDROLASE"/>
    <property type="match status" value="1"/>
</dbReference>
<dbReference type="OrthoDB" id="9808939at2"/>
<dbReference type="GO" id="GO:0046061">
    <property type="term" value="P:dATP catabolic process"/>
    <property type="evidence" value="ECO:0007669"/>
    <property type="project" value="TreeGrafter"/>
</dbReference>
<sequence>MTQAAHDGYQLPDGFEHCSKLRPVVEATSALDRVRAVVTVLAAPGGCPWDGKQTNRTLLRNLIEETYEYVDTVEADDREGMREELGDLLLQSVFQGVVCQKDSVDPFTLDEVCDRLVNKLITRHPAVFAPDSAQDADDGSGQSPEDVLKLWNEMKRREKHRTSVLEGISHSQGAFLRAAKVVHRVAGSDHADRLSAAFAAETSQAATGDTPESPTAAGLADDILTAIRRADAAGIDIDAALRSRLRAVEDEIVRLEHDLA</sequence>
<dbReference type="EMBL" id="JGYX01000001">
    <property type="protein sequence ID" value="KFI61875.1"/>
    <property type="molecule type" value="Genomic_DNA"/>
</dbReference>
<dbReference type="GO" id="GO:0046076">
    <property type="term" value="P:dTTP catabolic process"/>
    <property type="evidence" value="ECO:0007669"/>
    <property type="project" value="TreeGrafter"/>
</dbReference>
<evidence type="ECO:0000313" key="2">
    <source>
        <dbReference type="EMBL" id="KFI61875.1"/>
    </source>
</evidence>
<organism evidence="2 3">
    <name type="scientific">Bifidobacterium pullorum subsp. gallinarum</name>
    <dbReference type="NCBI Taxonomy" id="78344"/>
    <lineage>
        <taxon>Bacteria</taxon>
        <taxon>Bacillati</taxon>
        <taxon>Actinomycetota</taxon>
        <taxon>Actinomycetes</taxon>
        <taxon>Bifidobacteriales</taxon>
        <taxon>Bifidobacteriaceae</taxon>
        <taxon>Bifidobacterium</taxon>
    </lineage>
</organism>
<dbReference type="Gene3D" id="1.10.287.1080">
    <property type="entry name" value="MazG-like"/>
    <property type="match status" value="1"/>
</dbReference>
<dbReference type="Proteomes" id="UP000029046">
    <property type="component" value="Unassembled WGS sequence"/>
</dbReference>
<dbReference type="GO" id="GO:0006203">
    <property type="term" value="P:dGTP catabolic process"/>
    <property type="evidence" value="ECO:0007669"/>
    <property type="project" value="TreeGrafter"/>
</dbReference>
<dbReference type="InterPro" id="IPR011551">
    <property type="entry name" value="NTP_PyrPHydrolase_MazG"/>
</dbReference>
<comment type="caution">
    <text evidence="2">The sequence shown here is derived from an EMBL/GenBank/DDBJ whole genome shotgun (WGS) entry which is preliminary data.</text>
</comment>
<dbReference type="GO" id="GO:0047693">
    <property type="term" value="F:ATP diphosphatase activity"/>
    <property type="evidence" value="ECO:0007669"/>
    <property type="project" value="UniProtKB-EC"/>
</dbReference>
<protein>
    <submittedName>
        <fullName evidence="2">MazG protein</fullName>
        <ecNumber evidence="2">3.6.1.8</ecNumber>
    </submittedName>
</protein>